<evidence type="ECO:0000313" key="2">
    <source>
        <dbReference type="EMBL" id="GFB00912.1"/>
    </source>
</evidence>
<feature type="region of interest" description="Disordered" evidence="1">
    <location>
        <begin position="43"/>
        <end position="65"/>
    </location>
</feature>
<organism evidence="2">
    <name type="scientific">Tanacetum cinerariifolium</name>
    <name type="common">Dalmatian daisy</name>
    <name type="synonym">Chrysanthemum cinerariifolium</name>
    <dbReference type="NCBI Taxonomy" id="118510"/>
    <lineage>
        <taxon>Eukaryota</taxon>
        <taxon>Viridiplantae</taxon>
        <taxon>Streptophyta</taxon>
        <taxon>Embryophyta</taxon>
        <taxon>Tracheophyta</taxon>
        <taxon>Spermatophyta</taxon>
        <taxon>Magnoliopsida</taxon>
        <taxon>eudicotyledons</taxon>
        <taxon>Gunneridae</taxon>
        <taxon>Pentapetalae</taxon>
        <taxon>asterids</taxon>
        <taxon>campanulids</taxon>
        <taxon>Asterales</taxon>
        <taxon>Asteraceae</taxon>
        <taxon>Asteroideae</taxon>
        <taxon>Anthemideae</taxon>
        <taxon>Anthemidinae</taxon>
        <taxon>Tanacetum</taxon>
    </lineage>
</organism>
<reference evidence="2" key="1">
    <citation type="journal article" date="2019" name="Sci. Rep.">
        <title>Draft genome of Tanacetum cinerariifolium, the natural source of mosquito coil.</title>
        <authorList>
            <person name="Yamashiro T."/>
            <person name="Shiraishi A."/>
            <person name="Satake H."/>
            <person name="Nakayama K."/>
        </authorList>
    </citation>
    <scope>NUCLEOTIDE SEQUENCE</scope>
</reference>
<proteinExistence type="predicted"/>
<sequence length="156" mass="18476">MTFEEIEAKFAAVWNLVEDFIPMGSKEEAERLKRKGFNLELEKAKKQKTSEEVPDKEKSPEEIPEEKVKEMMQLIPIEEVLGGNSACYQFFVDLLKHLDREYLNQLWVLVKEYLSIRPASSDKEIELWLELKRLYEPDPEDQLWAQTQNYMHAPIE</sequence>
<accession>A0A699KLD4</accession>
<gene>
    <name evidence="2" type="ORF">Tci_672883</name>
</gene>
<comment type="caution">
    <text evidence="2">The sequence shown here is derived from an EMBL/GenBank/DDBJ whole genome shotgun (WGS) entry which is preliminary data.</text>
</comment>
<dbReference type="AlphaFoldDB" id="A0A699KLD4"/>
<dbReference type="EMBL" id="BKCJ010532621">
    <property type="protein sequence ID" value="GFB00912.1"/>
    <property type="molecule type" value="Genomic_DNA"/>
</dbReference>
<protein>
    <submittedName>
        <fullName evidence="2">Uncharacterized protein</fullName>
    </submittedName>
</protein>
<name>A0A699KLD4_TANCI</name>
<evidence type="ECO:0000256" key="1">
    <source>
        <dbReference type="SAM" id="MobiDB-lite"/>
    </source>
</evidence>